<evidence type="ECO:0000256" key="5">
    <source>
        <dbReference type="ARBA" id="ARBA00023125"/>
    </source>
</evidence>
<organism evidence="7 8">
    <name type="scientific">Senna tora</name>
    <dbReference type="NCBI Taxonomy" id="362788"/>
    <lineage>
        <taxon>Eukaryota</taxon>
        <taxon>Viridiplantae</taxon>
        <taxon>Streptophyta</taxon>
        <taxon>Embryophyta</taxon>
        <taxon>Tracheophyta</taxon>
        <taxon>Spermatophyta</taxon>
        <taxon>Magnoliopsida</taxon>
        <taxon>eudicotyledons</taxon>
        <taxon>Gunneridae</taxon>
        <taxon>Pentapetalae</taxon>
        <taxon>rosids</taxon>
        <taxon>fabids</taxon>
        <taxon>Fabales</taxon>
        <taxon>Fabaceae</taxon>
        <taxon>Caesalpinioideae</taxon>
        <taxon>Cassia clade</taxon>
        <taxon>Senna</taxon>
    </lineage>
</organism>
<dbReference type="InterPro" id="IPR012340">
    <property type="entry name" value="NA-bd_OB-fold"/>
</dbReference>
<dbReference type="Pfam" id="PF08646">
    <property type="entry name" value="Rep_fac-A_C"/>
    <property type="match status" value="1"/>
</dbReference>
<keyword evidence="5 7" id="KW-0238">DNA-binding</keyword>
<feature type="domain" description="Replication factor A C-terminal" evidence="6">
    <location>
        <begin position="72"/>
        <end position="183"/>
    </location>
</feature>
<sequence length="250" mass="27772">MYSTHILINADVEEISQFYEGLQPEELNTPFNHMARSAVMITSPIEAAFSSFSLSPMEDLEHSSNGNIICICALVLQVNKDKGWFYDACKKCQKKLEPDGAIFFCHYCSGLVNTSTKRYKIQLMVIDDSGTANITVFEREVFNYIGITANDLVAQYSEPEKLESFVGKMIVFKIDVKEKVKNKGIANKVHGDTIDLTSVVDDLTTLVNNKATELAEVEGCRLSFSENVTSPSAETLIACKRVIIDLSNEG</sequence>
<keyword evidence="3" id="KW-0863">Zinc-finger</keyword>
<evidence type="ECO:0000256" key="1">
    <source>
        <dbReference type="ARBA" id="ARBA00005690"/>
    </source>
</evidence>
<evidence type="ECO:0000256" key="4">
    <source>
        <dbReference type="ARBA" id="ARBA00022833"/>
    </source>
</evidence>
<keyword evidence="2" id="KW-0479">Metal-binding</keyword>
<keyword evidence="4" id="KW-0862">Zinc</keyword>
<dbReference type="PANTHER" id="PTHR47165">
    <property type="entry name" value="OS03G0429900 PROTEIN"/>
    <property type="match status" value="1"/>
</dbReference>
<evidence type="ECO:0000259" key="6">
    <source>
        <dbReference type="Pfam" id="PF08646"/>
    </source>
</evidence>
<proteinExistence type="inferred from homology"/>
<dbReference type="AlphaFoldDB" id="A0A835CE96"/>
<protein>
    <submittedName>
        <fullName evidence="7">Replication protein A 70 kDa DNA-binding subunit B-like</fullName>
    </submittedName>
</protein>
<comment type="similarity">
    <text evidence="1">Belongs to the replication factor A protein 1 family.</text>
</comment>
<reference evidence="7" key="1">
    <citation type="submission" date="2020-09" db="EMBL/GenBank/DDBJ databases">
        <title>Genome-Enabled Discovery of Anthraquinone Biosynthesis in Senna tora.</title>
        <authorList>
            <person name="Kang S.-H."/>
            <person name="Pandey R.P."/>
            <person name="Lee C.-M."/>
            <person name="Sim J.-S."/>
            <person name="Jeong J.-T."/>
            <person name="Choi B.-S."/>
            <person name="Jung M."/>
            <person name="Ginzburg D."/>
            <person name="Zhao K."/>
            <person name="Won S.Y."/>
            <person name="Oh T.-J."/>
            <person name="Yu Y."/>
            <person name="Kim N.-H."/>
            <person name="Lee O.R."/>
            <person name="Lee T.-H."/>
            <person name="Bashyal P."/>
            <person name="Kim T.-S."/>
            <person name="Lee W.-H."/>
            <person name="Kawkins C."/>
            <person name="Kim C.-K."/>
            <person name="Kim J.S."/>
            <person name="Ahn B.O."/>
            <person name="Rhee S.Y."/>
            <person name="Sohng J.K."/>
        </authorList>
    </citation>
    <scope>NUCLEOTIDE SEQUENCE</scope>
    <source>
        <tissue evidence="7">Leaf</tissue>
    </source>
</reference>
<dbReference type="Proteomes" id="UP000634136">
    <property type="component" value="Unassembled WGS sequence"/>
</dbReference>
<dbReference type="InterPro" id="IPR013955">
    <property type="entry name" value="Rep_factor-A_C"/>
</dbReference>
<comment type="caution">
    <text evidence="7">The sequence shown here is derived from an EMBL/GenBank/DDBJ whole genome shotgun (WGS) entry which is preliminary data.</text>
</comment>
<dbReference type="CDD" id="cd04476">
    <property type="entry name" value="RPA1_DBD_C"/>
    <property type="match status" value="1"/>
</dbReference>
<dbReference type="PANTHER" id="PTHR47165:SF4">
    <property type="entry name" value="OS03G0429900 PROTEIN"/>
    <property type="match status" value="1"/>
</dbReference>
<dbReference type="EMBL" id="JAAIUW010000004">
    <property type="protein sequence ID" value="KAF7835742.1"/>
    <property type="molecule type" value="Genomic_DNA"/>
</dbReference>
<gene>
    <name evidence="7" type="ORF">G2W53_010601</name>
</gene>
<keyword evidence="8" id="KW-1185">Reference proteome</keyword>
<accession>A0A835CE96</accession>
<dbReference type="InterPro" id="IPR047192">
    <property type="entry name" value="Euk_RPA1_DBD_C"/>
</dbReference>
<evidence type="ECO:0000256" key="2">
    <source>
        <dbReference type="ARBA" id="ARBA00022723"/>
    </source>
</evidence>
<name>A0A835CE96_9FABA</name>
<evidence type="ECO:0000313" key="8">
    <source>
        <dbReference type="Proteomes" id="UP000634136"/>
    </source>
</evidence>
<dbReference type="GO" id="GO:0003677">
    <property type="term" value="F:DNA binding"/>
    <property type="evidence" value="ECO:0007669"/>
    <property type="project" value="UniProtKB-KW"/>
</dbReference>
<dbReference type="OrthoDB" id="671687at2759"/>
<evidence type="ECO:0000256" key="3">
    <source>
        <dbReference type="ARBA" id="ARBA00022771"/>
    </source>
</evidence>
<dbReference type="SUPFAM" id="SSF50249">
    <property type="entry name" value="Nucleic acid-binding proteins"/>
    <property type="match status" value="1"/>
</dbReference>
<dbReference type="GO" id="GO:0008270">
    <property type="term" value="F:zinc ion binding"/>
    <property type="evidence" value="ECO:0007669"/>
    <property type="project" value="UniProtKB-KW"/>
</dbReference>
<dbReference type="Gene3D" id="2.40.50.140">
    <property type="entry name" value="Nucleic acid-binding proteins"/>
    <property type="match status" value="1"/>
</dbReference>
<evidence type="ECO:0000313" key="7">
    <source>
        <dbReference type="EMBL" id="KAF7835742.1"/>
    </source>
</evidence>